<dbReference type="GO" id="GO:0005975">
    <property type="term" value="P:carbohydrate metabolic process"/>
    <property type="evidence" value="ECO:0007669"/>
    <property type="project" value="InterPro"/>
</dbReference>
<name>A0A2V1P1H8_9RHOB</name>
<keyword evidence="2" id="KW-0472">Membrane</keyword>
<evidence type="ECO:0000313" key="3">
    <source>
        <dbReference type="EMBL" id="PWG16381.1"/>
    </source>
</evidence>
<accession>A0A2V1P1H8</accession>
<dbReference type="InterPro" id="IPR006837">
    <property type="entry name" value="Divergent_DAC"/>
</dbReference>
<organism evidence="3 4">
    <name type="scientific">Salibaculum griseiflavum</name>
    <dbReference type="NCBI Taxonomy" id="1914409"/>
    <lineage>
        <taxon>Bacteria</taxon>
        <taxon>Pseudomonadati</taxon>
        <taxon>Pseudomonadota</taxon>
        <taxon>Alphaproteobacteria</taxon>
        <taxon>Rhodobacterales</taxon>
        <taxon>Roseobacteraceae</taxon>
        <taxon>Salibaculum</taxon>
    </lineage>
</organism>
<feature type="transmembrane region" description="Helical" evidence="2">
    <location>
        <begin position="20"/>
        <end position="40"/>
    </location>
</feature>
<sequence length="497" mass="49788">MDDRPGDSRQGGRTVARGFLSGVLAGGFVSVLGLGTASMLSEQPAGNTPPAPPQVDAPQAASGDTPASEAPSVSGPGEGEGPSLGPAPDVESAAQLDGGDRAAPDADTAPPAVPRASSVEGDLGAPSVETGAAPDVAGDAPVLPNPQAPAPDTPDPESDIVLSTDPGTPPAPVVVEDGETQVGGADGAPIEVEIVEPDDDGMAGDPVEEVTGPVAGDDPQLAGAGTRITPDASPQFEMQGGNTLLQDRETGVAVNRPGQSDAAENEPEAAPAVPALVAYAADAPNPENLPVLSIILIDAGGMAGDAGPALVAGLPFPVTVAIDPGADGAAERLAAYRSQGTEAAILARLPEGATPQDVEVALEGTFASLTETVAVLDLGGPGLSNNREATRQLMRILSDGGRGFVSVGRGLNMADRVAEQEGVPTATVYRDLDAEGQDASVIRRFVDQAAFRARQQSGVVLIGRVRPDTITALMNWGNDKRAAQVAQVPLSAVLQAQ</sequence>
<evidence type="ECO:0000313" key="4">
    <source>
        <dbReference type="Proteomes" id="UP000245293"/>
    </source>
</evidence>
<dbReference type="Gene3D" id="3.20.20.370">
    <property type="entry name" value="Glycoside hydrolase/deacetylase"/>
    <property type="match status" value="1"/>
</dbReference>
<keyword evidence="2" id="KW-0812">Transmembrane</keyword>
<feature type="compositionally biased region" description="Pro residues" evidence="1">
    <location>
        <begin position="143"/>
        <end position="153"/>
    </location>
</feature>
<dbReference type="OrthoDB" id="7658418at2"/>
<feature type="region of interest" description="Disordered" evidence="1">
    <location>
        <begin position="40"/>
        <end position="186"/>
    </location>
</feature>
<dbReference type="CDD" id="cd10936">
    <property type="entry name" value="CE4_DAC2"/>
    <property type="match status" value="1"/>
</dbReference>
<dbReference type="Proteomes" id="UP000245293">
    <property type="component" value="Unassembled WGS sequence"/>
</dbReference>
<feature type="compositionally biased region" description="Low complexity" evidence="1">
    <location>
        <begin position="105"/>
        <end position="116"/>
    </location>
</feature>
<protein>
    <recommendedName>
        <fullName evidence="5">Divergent polysaccharide deacetylase</fullName>
    </recommendedName>
</protein>
<reference evidence="4" key="1">
    <citation type="submission" date="2018-05" db="EMBL/GenBank/DDBJ databases">
        <authorList>
            <person name="Du Z."/>
            <person name="Wang X."/>
        </authorList>
    </citation>
    <scope>NUCLEOTIDE SEQUENCE [LARGE SCALE GENOMIC DNA]</scope>
    <source>
        <strain evidence="4">WDS4C29</strain>
    </source>
</reference>
<proteinExistence type="predicted"/>
<dbReference type="InterPro" id="IPR011330">
    <property type="entry name" value="Glyco_hydro/deAcase_b/a-brl"/>
</dbReference>
<dbReference type="EMBL" id="QETF01000014">
    <property type="protein sequence ID" value="PWG16381.1"/>
    <property type="molecule type" value="Genomic_DNA"/>
</dbReference>
<comment type="caution">
    <text evidence="3">The sequence shown here is derived from an EMBL/GenBank/DDBJ whole genome shotgun (WGS) entry which is preliminary data.</text>
</comment>
<dbReference type="Pfam" id="PF04748">
    <property type="entry name" value="Polysacc_deac_2"/>
    <property type="match status" value="1"/>
</dbReference>
<gene>
    <name evidence="3" type="ORF">DFK10_12125</name>
</gene>
<evidence type="ECO:0000256" key="1">
    <source>
        <dbReference type="SAM" id="MobiDB-lite"/>
    </source>
</evidence>
<evidence type="ECO:0000256" key="2">
    <source>
        <dbReference type="SAM" id="Phobius"/>
    </source>
</evidence>
<keyword evidence="2" id="KW-1133">Transmembrane helix</keyword>
<dbReference type="SUPFAM" id="SSF88713">
    <property type="entry name" value="Glycoside hydrolase/deacetylase"/>
    <property type="match status" value="1"/>
</dbReference>
<evidence type="ECO:0008006" key="5">
    <source>
        <dbReference type="Google" id="ProtNLM"/>
    </source>
</evidence>
<dbReference type="AlphaFoldDB" id="A0A2V1P1H8"/>
<keyword evidence="4" id="KW-1185">Reference proteome</keyword>